<feature type="domain" description="N-acetyltransferase" evidence="1">
    <location>
        <begin position="1"/>
        <end position="103"/>
    </location>
</feature>
<proteinExistence type="predicted"/>
<dbReference type="CDD" id="cd04301">
    <property type="entry name" value="NAT_SF"/>
    <property type="match status" value="1"/>
</dbReference>
<dbReference type="PANTHER" id="PTHR31435:SF9">
    <property type="entry name" value="PROTEIN NATD1"/>
    <property type="match status" value="1"/>
</dbReference>
<evidence type="ECO:0000259" key="2">
    <source>
        <dbReference type="PROSITE" id="PS51729"/>
    </source>
</evidence>
<dbReference type="InterPro" id="IPR000182">
    <property type="entry name" value="GNAT_dom"/>
</dbReference>
<evidence type="ECO:0000313" key="4">
    <source>
        <dbReference type="Proteomes" id="UP000283077"/>
    </source>
</evidence>
<feature type="domain" description="N-acetyltransferase" evidence="2">
    <location>
        <begin position="1"/>
        <end position="92"/>
    </location>
</feature>
<organism evidence="3 4">
    <name type="scientific">Rheinheimera riviphila</name>
    <dbReference type="NCBI Taxonomy" id="1834037"/>
    <lineage>
        <taxon>Bacteria</taxon>
        <taxon>Pseudomonadati</taxon>
        <taxon>Pseudomonadota</taxon>
        <taxon>Gammaproteobacteria</taxon>
        <taxon>Chromatiales</taxon>
        <taxon>Chromatiaceae</taxon>
        <taxon>Rheinheimera</taxon>
    </lineage>
</organism>
<keyword evidence="4" id="KW-1185">Reference proteome</keyword>
<evidence type="ECO:0000313" key="3">
    <source>
        <dbReference type="EMBL" id="RVU40020.1"/>
    </source>
</evidence>
<sequence>MHHPDEQCFVLEWQGQQARLEYQYQAQSATSQARVDFNHTFVPPEFRGQGLAAQLVQFGLCWAGQQHLQVTASCWYVAKVMRDNAEKAAANQAGSANHHKDLG</sequence>
<dbReference type="AlphaFoldDB" id="A0A437QZW2"/>
<protein>
    <submittedName>
        <fullName evidence="3">N-acetyltransferase</fullName>
    </submittedName>
</protein>
<comment type="caution">
    <text evidence="3">The sequence shown here is derived from an EMBL/GenBank/DDBJ whole genome shotgun (WGS) entry which is preliminary data.</text>
</comment>
<dbReference type="OrthoDB" id="9813275at2"/>
<evidence type="ECO:0000259" key="1">
    <source>
        <dbReference type="PROSITE" id="PS51186"/>
    </source>
</evidence>
<accession>A0A437QZW2</accession>
<gene>
    <name evidence="3" type="ORF">EOE67_08815</name>
</gene>
<dbReference type="InterPro" id="IPR016181">
    <property type="entry name" value="Acyl_CoA_acyltransferase"/>
</dbReference>
<dbReference type="PROSITE" id="PS51186">
    <property type="entry name" value="GNAT"/>
    <property type="match status" value="1"/>
</dbReference>
<dbReference type="Pfam" id="PF14542">
    <property type="entry name" value="Acetyltransf_CG"/>
    <property type="match status" value="1"/>
</dbReference>
<dbReference type="SUPFAM" id="SSF55729">
    <property type="entry name" value="Acyl-CoA N-acyltransferases (Nat)"/>
    <property type="match status" value="1"/>
</dbReference>
<dbReference type="EMBL" id="SACS01000007">
    <property type="protein sequence ID" value="RVU40020.1"/>
    <property type="molecule type" value="Genomic_DNA"/>
</dbReference>
<dbReference type="PANTHER" id="PTHR31435">
    <property type="entry name" value="PROTEIN NATD1"/>
    <property type="match status" value="1"/>
</dbReference>
<dbReference type="Gene3D" id="3.40.630.30">
    <property type="match status" value="1"/>
</dbReference>
<name>A0A437QZW2_9GAMM</name>
<reference evidence="3 4" key="1">
    <citation type="submission" date="2019-01" db="EMBL/GenBank/DDBJ databases">
        <authorList>
            <person name="Chen W.-M."/>
        </authorList>
    </citation>
    <scope>NUCLEOTIDE SEQUENCE [LARGE SCALE GENOMIC DNA]</scope>
    <source>
        <strain evidence="3 4">KYPC3</strain>
    </source>
</reference>
<dbReference type="InterPro" id="IPR045057">
    <property type="entry name" value="Gcn5-rel_NAT"/>
</dbReference>
<dbReference type="InterPro" id="IPR031165">
    <property type="entry name" value="GNAT_YJDJ"/>
</dbReference>
<dbReference type="PROSITE" id="PS51729">
    <property type="entry name" value="GNAT_YJDJ"/>
    <property type="match status" value="1"/>
</dbReference>
<dbReference type="GO" id="GO:0016747">
    <property type="term" value="F:acyltransferase activity, transferring groups other than amino-acyl groups"/>
    <property type="evidence" value="ECO:0007669"/>
    <property type="project" value="InterPro"/>
</dbReference>
<dbReference type="Proteomes" id="UP000283077">
    <property type="component" value="Unassembled WGS sequence"/>
</dbReference>
<keyword evidence="3" id="KW-0808">Transferase</keyword>